<dbReference type="AlphaFoldDB" id="A0A6P1T981"/>
<accession>A0A6P1T981</accession>
<evidence type="ECO:0000256" key="1">
    <source>
        <dbReference type="SAM" id="Phobius"/>
    </source>
</evidence>
<sequence length="190" mass="20718">MSIKSTLERVGGIWAAVVAAVVAGPLGVWAGELDPPDPAGLAVKIAIPFCCICLVLVWLWGRNVSQVTRRILASITLVMGIPALAFYLLTYFSVVVAQPIPTETGMRTVRLTIGSAYRSRIEVQDRTPSELLLDYAFDPSKIWTRDSIRNNQVKLNSLFILSFSLLSAGFAFVSIRPQKRPEPSGAELAT</sequence>
<feature type="transmembrane region" description="Helical" evidence="1">
    <location>
        <begin position="155"/>
        <end position="175"/>
    </location>
</feature>
<keyword evidence="1" id="KW-0812">Transmembrane</keyword>
<evidence type="ECO:0000313" key="4">
    <source>
        <dbReference type="Proteomes" id="UP000464675"/>
    </source>
</evidence>
<keyword evidence="4" id="KW-1185">Reference proteome</keyword>
<keyword evidence="1" id="KW-1133">Transmembrane helix</keyword>
<evidence type="ECO:0008006" key="6">
    <source>
        <dbReference type="Google" id="ProtNLM"/>
    </source>
</evidence>
<dbReference type="EMBL" id="JACHHR010000001">
    <property type="protein sequence ID" value="MBB5210118.1"/>
    <property type="molecule type" value="Genomic_DNA"/>
</dbReference>
<reference evidence="2 5" key="2">
    <citation type="submission" date="2020-08" db="EMBL/GenBank/DDBJ databases">
        <title>Genomic Encyclopedia of Type Strains, Phase IV (KMG-IV): sequencing the most valuable type-strain genomes for metagenomic binning, comparative biology and taxonomic classification.</title>
        <authorList>
            <person name="Goeker M."/>
        </authorList>
    </citation>
    <scope>NUCLEOTIDE SEQUENCE [LARGE SCALE GENOMIC DNA]</scope>
    <source>
        <strain evidence="2 5">DSM 11525</strain>
    </source>
</reference>
<feature type="transmembrane region" description="Helical" evidence="1">
    <location>
        <begin position="72"/>
        <end position="97"/>
    </location>
</feature>
<evidence type="ECO:0000313" key="3">
    <source>
        <dbReference type="EMBL" id="QHQ39364.1"/>
    </source>
</evidence>
<evidence type="ECO:0000313" key="2">
    <source>
        <dbReference type="EMBL" id="MBB5210118.1"/>
    </source>
</evidence>
<gene>
    <name evidence="3" type="ORF">GTQ55_10435</name>
    <name evidence="2" type="ORF">HNQ53_000306</name>
</gene>
<dbReference type="Proteomes" id="UP000563601">
    <property type="component" value="Unassembled WGS sequence"/>
</dbReference>
<protein>
    <recommendedName>
        <fullName evidence="6">DUF3592 domain-containing protein</fullName>
    </recommendedName>
</protein>
<organism evidence="2 5">
    <name type="scientific">Microbulbifer hydrolyticus</name>
    <dbReference type="NCBI Taxonomy" id="48074"/>
    <lineage>
        <taxon>Bacteria</taxon>
        <taxon>Pseudomonadati</taxon>
        <taxon>Pseudomonadota</taxon>
        <taxon>Gammaproteobacteria</taxon>
        <taxon>Cellvibrionales</taxon>
        <taxon>Microbulbiferaceae</taxon>
        <taxon>Microbulbifer</taxon>
    </lineage>
</organism>
<proteinExistence type="predicted"/>
<dbReference type="EMBL" id="CP047491">
    <property type="protein sequence ID" value="QHQ39364.1"/>
    <property type="molecule type" value="Genomic_DNA"/>
</dbReference>
<reference evidence="3 4" key="1">
    <citation type="submission" date="2020-01" db="EMBL/GenBank/DDBJ databases">
        <title>The possibility of degradation of plastic by Microbulbifer hydrolyticus IRE-31.</title>
        <authorList>
            <person name="Liu L."/>
        </authorList>
    </citation>
    <scope>NUCLEOTIDE SEQUENCE [LARGE SCALE GENOMIC DNA]</scope>
    <source>
        <strain evidence="3 4">IRE-31</strain>
    </source>
</reference>
<name>A0A6P1T981_9GAMM</name>
<feature type="transmembrane region" description="Helical" evidence="1">
    <location>
        <begin position="41"/>
        <end position="60"/>
    </location>
</feature>
<keyword evidence="1" id="KW-0472">Membrane</keyword>
<feature type="transmembrane region" description="Helical" evidence="1">
    <location>
        <begin position="12"/>
        <end position="29"/>
    </location>
</feature>
<evidence type="ECO:0000313" key="5">
    <source>
        <dbReference type="Proteomes" id="UP000563601"/>
    </source>
</evidence>
<dbReference type="RefSeq" id="WP_161858686.1">
    <property type="nucleotide sequence ID" value="NZ_CP047491.1"/>
</dbReference>
<dbReference type="Proteomes" id="UP000464675">
    <property type="component" value="Chromosome"/>
</dbReference>